<keyword evidence="1" id="KW-0175">Coiled coil</keyword>
<comment type="caution">
    <text evidence="3">The sequence shown here is derived from an EMBL/GenBank/DDBJ whole genome shotgun (WGS) entry which is preliminary data.</text>
</comment>
<dbReference type="PANTHER" id="PTHR47331:SF1">
    <property type="entry name" value="GAG-LIKE PROTEIN"/>
    <property type="match status" value="1"/>
</dbReference>
<sequence>TLKTDNYSTLTQTKMFINVTDKRMRDTCNGKLSLARLNDRLKRTTNQAFLRKQDFMSNHVSRLCSRLLICLYSELFRHVRLERFPTDSSNFLTILTLDCVAQVEQKLSVHHSNQIISHTTISTEISDHELDSNRCADSAVQDHATQIYQNRIKTWLENNEFCHKNGTEQFNEIRPSDSVSNICSRTDCGSKSSRKSKVVRSDIGSMSSRVSSKGSAFSAKAAAAARKAVLEEEAIRLQRRQELQQQELCLKQKREELELETKIAQAAAEERTYSEIGASQPEHVNPKQCRDELRACSIVNSKVMGCPREEHSRINLEAVNQLPTTQNLPSTPLNPHAKDWSVNRNEVSRCQTNLTDLNRPDTLANEQLNTIGNEENLAVLQSVYPSQETHTQDAKIVELLIQQQQQTLALTLPSPKVPIFHGNPIDFHTFIQAFEQLIESKTQSDSSRLYYLLQYTSGDVQDLMRSCLSMSPEEGYKEARRLLKTKYGRNYQIATAYVERVTNYPSIKSEDGESLQRFSIMLTTCKNALKQIGYLSKIENPDSLQKIMEKLPFGLRQKWRDVADDITEVKQREITIEDIALFVEKRARACNHPIFGKISRETKSENTLCDNCLVPGHVARSCQKRSFCKMDGCKYKHSTFLHRKPANTDGDQTAKNPKNENANPQQSQVDEHNVHNGYVNTDDERRESRVIGLPIVPVKVRAKQGSRTVETYAFLDGGSNTSFITESLLKQLAVKGSKTTLSLTTMEKERSKLESSVVSIEVSDLNGQNAVEIPNVFSVSKLPVSREDIPRKSDVERWSHLEGIDIDEADCEVGLIIGNDVPKALQPKEVVESNSDGPYAVRTVWGWTVNGPLGRNDHQAATANFIQSNELETIFRQFCNREFNDVEDDVAMSCLDKRALKIMEESVRLKDNHYELALPWKNTQPSLPKNKSIAVRRLMLLKKRLTKDSDLFQKYSAFMQDLLQKGYARKIPEEERHRQSNTTWYLPHHPVFHPQKPDKVRVVFDCAAECGGTSLNKELLQGPDLTNSLVGVLTRFREGPVAMMADVEAMFHQKEDLLKNKRWLDGPEFLWKTKDCWPKLEINDVSKVKEDDPEIFLLVPSALHEARNPVILPKSHHVVKLIIEYYHDISAHSGLEHVLALLRERYWIVGARVAIKSVLGRCHDCKKRRAPVGEQKMADLPEDRVTPGKPPFTNVGVDCFGPFTVKRDRSRVKRYGVLFTCLAIRAVHIEIANNLDTDSFINALRRFLARRGQPEEIRSDNGTNFVGGNRELRESINLWNQEKINQFLTQRNVKWTFNPPKAYHHGGVWERCIRTVRKVLNAITKEQVLDDERLYTLMCEVEAIVNGRPITKVSDDPKDLEALTPNHLLLLRKGSHVPPGVFTNNDTHSRRRWRQVQYLADIFWKRWVKEWPGRSNPVPIMTEHISSVNLKLASKIDSRSGVNLLECL</sequence>
<dbReference type="Gene3D" id="1.10.340.70">
    <property type="match status" value="1"/>
</dbReference>
<dbReference type="InterPro" id="IPR012337">
    <property type="entry name" value="RNaseH-like_sf"/>
</dbReference>
<reference evidence="3" key="1">
    <citation type="submission" date="2020-04" db="EMBL/GenBank/DDBJ databases">
        <authorList>
            <person name="Alioto T."/>
            <person name="Alioto T."/>
            <person name="Gomez Garrido J."/>
        </authorList>
    </citation>
    <scope>NUCLEOTIDE SEQUENCE</scope>
    <source>
        <strain evidence="3">A484AB</strain>
    </source>
</reference>
<dbReference type="InterPro" id="IPR036397">
    <property type="entry name" value="RNaseH_sf"/>
</dbReference>
<dbReference type="SUPFAM" id="SSF53098">
    <property type="entry name" value="Ribonuclease H-like"/>
    <property type="match status" value="1"/>
</dbReference>
<dbReference type="InterPro" id="IPR005312">
    <property type="entry name" value="DUF1759"/>
</dbReference>
<evidence type="ECO:0000313" key="4">
    <source>
        <dbReference type="Proteomes" id="UP001152795"/>
    </source>
</evidence>
<feature type="region of interest" description="Disordered" evidence="2">
    <location>
        <begin position="643"/>
        <end position="676"/>
    </location>
</feature>
<gene>
    <name evidence="3" type="ORF">PACLA_8A033156</name>
</gene>
<evidence type="ECO:0000313" key="3">
    <source>
        <dbReference type="EMBL" id="CAB4026881.1"/>
    </source>
</evidence>
<dbReference type="Pfam" id="PF03564">
    <property type="entry name" value="DUF1759"/>
    <property type="match status" value="1"/>
</dbReference>
<feature type="non-terminal residue" evidence="3">
    <location>
        <position position="1"/>
    </location>
</feature>
<dbReference type="PANTHER" id="PTHR47331">
    <property type="entry name" value="PHD-TYPE DOMAIN-CONTAINING PROTEIN"/>
    <property type="match status" value="1"/>
</dbReference>
<feature type="non-terminal residue" evidence="3">
    <location>
        <position position="1448"/>
    </location>
</feature>
<accession>A0A7D9JD57</accession>
<dbReference type="GO" id="GO:0015074">
    <property type="term" value="P:DNA integration"/>
    <property type="evidence" value="ECO:0007669"/>
    <property type="project" value="InterPro"/>
</dbReference>
<dbReference type="Proteomes" id="UP001152795">
    <property type="component" value="Unassembled WGS sequence"/>
</dbReference>
<dbReference type="EMBL" id="CACRXK020014465">
    <property type="protein sequence ID" value="CAB4026881.1"/>
    <property type="molecule type" value="Genomic_DNA"/>
</dbReference>
<dbReference type="PROSITE" id="PS50994">
    <property type="entry name" value="INTEGRASE"/>
    <property type="match status" value="1"/>
</dbReference>
<dbReference type="Pfam" id="PF17921">
    <property type="entry name" value="Integrase_H2C2"/>
    <property type="match status" value="1"/>
</dbReference>
<keyword evidence="4" id="KW-1185">Reference proteome</keyword>
<feature type="coiled-coil region" evidence="1">
    <location>
        <begin position="220"/>
        <end position="270"/>
    </location>
</feature>
<dbReference type="Gene3D" id="3.30.420.10">
    <property type="entry name" value="Ribonuclease H-like superfamily/Ribonuclease H"/>
    <property type="match status" value="1"/>
</dbReference>
<name>A0A7D9JD57_PARCT</name>
<evidence type="ECO:0000256" key="2">
    <source>
        <dbReference type="SAM" id="MobiDB-lite"/>
    </source>
</evidence>
<dbReference type="OrthoDB" id="8046937at2759"/>
<organism evidence="3 4">
    <name type="scientific">Paramuricea clavata</name>
    <name type="common">Red gorgonian</name>
    <name type="synonym">Violescent sea-whip</name>
    <dbReference type="NCBI Taxonomy" id="317549"/>
    <lineage>
        <taxon>Eukaryota</taxon>
        <taxon>Metazoa</taxon>
        <taxon>Cnidaria</taxon>
        <taxon>Anthozoa</taxon>
        <taxon>Octocorallia</taxon>
        <taxon>Malacalcyonacea</taxon>
        <taxon>Plexauridae</taxon>
        <taxon>Paramuricea</taxon>
    </lineage>
</organism>
<evidence type="ECO:0000256" key="1">
    <source>
        <dbReference type="SAM" id="Coils"/>
    </source>
</evidence>
<feature type="compositionally biased region" description="Polar residues" evidence="2">
    <location>
        <begin position="649"/>
        <end position="668"/>
    </location>
</feature>
<dbReference type="InterPro" id="IPR001584">
    <property type="entry name" value="Integrase_cat-core"/>
</dbReference>
<dbReference type="GO" id="GO:0003676">
    <property type="term" value="F:nucleic acid binding"/>
    <property type="evidence" value="ECO:0007669"/>
    <property type="project" value="InterPro"/>
</dbReference>
<protein>
    <submittedName>
        <fullName evidence="3">Uncharacterized protein</fullName>
    </submittedName>
</protein>
<dbReference type="InterPro" id="IPR041588">
    <property type="entry name" value="Integrase_H2C2"/>
</dbReference>
<proteinExistence type="predicted"/>